<accession>A0A9Q8PK34</accession>
<feature type="compositionally biased region" description="Low complexity" evidence="1">
    <location>
        <begin position="296"/>
        <end position="309"/>
    </location>
</feature>
<gene>
    <name evidence="2" type="ORF">CLAFUR5_12832</name>
</gene>
<name>A0A9Q8PK34_PASFU</name>
<dbReference type="AlphaFoldDB" id="A0A9Q8PK34"/>
<proteinExistence type="predicted"/>
<dbReference type="OrthoDB" id="5389734at2759"/>
<dbReference type="Proteomes" id="UP000756132">
    <property type="component" value="Chromosome 11"/>
</dbReference>
<feature type="region of interest" description="Disordered" evidence="1">
    <location>
        <begin position="286"/>
        <end position="313"/>
    </location>
</feature>
<feature type="region of interest" description="Disordered" evidence="1">
    <location>
        <begin position="582"/>
        <end position="617"/>
    </location>
</feature>
<keyword evidence="3" id="KW-1185">Reference proteome</keyword>
<feature type="compositionally biased region" description="Polar residues" evidence="1">
    <location>
        <begin position="373"/>
        <end position="395"/>
    </location>
</feature>
<feature type="compositionally biased region" description="Polar residues" evidence="1">
    <location>
        <begin position="604"/>
        <end position="617"/>
    </location>
</feature>
<organism evidence="2 3">
    <name type="scientific">Passalora fulva</name>
    <name type="common">Tomato leaf mold</name>
    <name type="synonym">Cladosporium fulvum</name>
    <dbReference type="NCBI Taxonomy" id="5499"/>
    <lineage>
        <taxon>Eukaryota</taxon>
        <taxon>Fungi</taxon>
        <taxon>Dikarya</taxon>
        <taxon>Ascomycota</taxon>
        <taxon>Pezizomycotina</taxon>
        <taxon>Dothideomycetes</taxon>
        <taxon>Dothideomycetidae</taxon>
        <taxon>Mycosphaerellales</taxon>
        <taxon>Mycosphaerellaceae</taxon>
        <taxon>Fulvia</taxon>
    </lineage>
</organism>
<dbReference type="KEGG" id="ffu:CLAFUR5_12832"/>
<feature type="compositionally biased region" description="Basic and acidic residues" evidence="1">
    <location>
        <begin position="15"/>
        <end position="26"/>
    </location>
</feature>
<feature type="region of interest" description="Disordered" evidence="1">
    <location>
        <begin position="325"/>
        <end position="482"/>
    </location>
</feature>
<evidence type="ECO:0000313" key="3">
    <source>
        <dbReference type="Proteomes" id="UP000756132"/>
    </source>
</evidence>
<evidence type="ECO:0000313" key="2">
    <source>
        <dbReference type="EMBL" id="UJO23928.1"/>
    </source>
</evidence>
<evidence type="ECO:0000256" key="1">
    <source>
        <dbReference type="SAM" id="MobiDB-lite"/>
    </source>
</evidence>
<dbReference type="EMBL" id="CP090173">
    <property type="protein sequence ID" value="UJO23928.1"/>
    <property type="molecule type" value="Genomic_DNA"/>
</dbReference>
<dbReference type="GeneID" id="71992710"/>
<dbReference type="RefSeq" id="XP_047768294.1">
    <property type="nucleotide sequence ID" value="XM_047911980.1"/>
</dbReference>
<reference evidence="2" key="2">
    <citation type="journal article" date="2022" name="Microb. Genom.">
        <title>A chromosome-scale genome assembly of the tomato pathogen Cladosporium fulvum reveals a compartmentalized genome architecture and the presence of a dispensable chromosome.</title>
        <authorList>
            <person name="Zaccaron A.Z."/>
            <person name="Chen L.H."/>
            <person name="Samaras A."/>
            <person name="Stergiopoulos I."/>
        </authorList>
    </citation>
    <scope>NUCLEOTIDE SEQUENCE</scope>
    <source>
        <strain evidence="2">Race5_Kim</strain>
    </source>
</reference>
<sequence>MAMALAAHYDSGSDDEFHSVSGRDEHDDSESTLNMPPVHPIAPLQGAFEESIYESTQNEDDSAAESPYDAEMRRRELLDATRYEDVRQNKWKQKHGAKYHPLLKLMAQIVFGMHLLQQSQAKSNEEVVKILQNHVTDVDSFLERTSEDFVLATNDIEERIRYLKLPMQHMEVFNVMLDEKKFRADLVNGNDKIEMIVGRTAKAVNDALFDISSGLESTKELGTYLSKVIDEGLPSDTEIADVFAAMRGNEQGWMKYLQELRIKGENLGNSLVALGNVIADINKHAAAASRRNKPQSRTISTTTTTGSSSPALRSKFAKDSVVYRKPGPWLDKPLPSEPDSEFSAAKVSMPKPHPVPFATRYEQPREHAPIPGSRSSNAGDATPSQRRATSRTASGPLSSNPPDAPPDASPRVPYKNPGRSQSQSTAHVLRPSSPQRPVASFRRSRSQGAILDSQTPNKVIPRKPVAGTLRKHPGTQIKYVPPTGVTPAKEYTSITNGFSRRIFMKLRNIPPLPQSRQRTEAVARPVDSAYSSDRKRSTSSPTEFTMDTEHDIEKESQSYFEKDAVAGAGDAIASTRLGLFPKDTGPLAPSQASMRSRHDMPNSKAVSSAWTDRSLTTTHSSKAFRTMSIRKFFGHHKDESRNLPAQ</sequence>
<protein>
    <submittedName>
        <fullName evidence="2">Uncharacterized protein</fullName>
    </submittedName>
</protein>
<feature type="region of interest" description="Disordered" evidence="1">
    <location>
        <begin position="514"/>
        <end position="545"/>
    </location>
</feature>
<feature type="region of interest" description="Disordered" evidence="1">
    <location>
        <begin position="1"/>
        <end position="49"/>
    </location>
</feature>
<reference evidence="2" key="1">
    <citation type="submission" date="2021-12" db="EMBL/GenBank/DDBJ databases">
        <authorList>
            <person name="Zaccaron A."/>
            <person name="Stergiopoulos I."/>
        </authorList>
    </citation>
    <scope>NUCLEOTIDE SEQUENCE</scope>
    <source>
        <strain evidence="2">Race5_Kim</strain>
    </source>
</reference>